<dbReference type="PATRIC" id="fig|1173020.3.peg.3892"/>
<sequence length="308" mass="34231">MKYICLDLSTAIMADLFEHLIEPHIQDLGGFQARRLLPAETLTMVGPFIFFDHLGPAVFPPGKAVDVRPHPHINLATVTYLFEGALMHRDSLGSVREIRPGAVNWMTAGRGIVHSERTPDDLRSQEATLHGIQTWLALPAESEETEPSFEHYPASDLPRWETEGVSFTLIAGTALERTSPVQTFSPTIYLDVQLASGAKFTLPSNYSEQAIYTVTPGLQIDGTPIEQHRLAMLKPGSAVTISAEKAARCMVIGGEPVGSRIKWWNFVSSRPERIEQAKQDWQQAKFARVPGETEFIPLPEEPRLEQPL</sequence>
<evidence type="ECO:0000256" key="1">
    <source>
        <dbReference type="ARBA" id="ARBA00008416"/>
    </source>
</evidence>
<dbReference type="Proteomes" id="UP000010366">
    <property type="component" value="Chromosome"/>
</dbReference>
<feature type="domain" description="Pirin C-terminal" evidence="5">
    <location>
        <begin position="189"/>
        <end position="286"/>
    </location>
</feature>
<dbReference type="CDD" id="cd02247">
    <property type="entry name" value="cupin_pirin_C"/>
    <property type="match status" value="1"/>
</dbReference>
<dbReference type="GO" id="GO:0046872">
    <property type="term" value="F:metal ion binding"/>
    <property type="evidence" value="ECO:0007669"/>
    <property type="project" value="UniProtKB-KW"/>
</dbReference>
<feature type="binding site" evidence="2">
    <location>
        <position position="72"/>
    </location>
    <ligand>
        <name>Fe cation</name>
        <dbReference type="ChEBI" id="CHEBI:24875"/>
    </ligand>
</feature>
<proteinExistence type="inferred from homology"/>
<dbReference type="HOGENOM" id="CLU_045717_1_1_3"/>
<comment type="cofactor">
    <cofactor evidence="2">
        <name>Fe cation</name>
        <dbReference type="ChEBI" id="CHEBI:24875"/>
    </cofactor>
    <text evidence="2">Binds 1 Fe cation per subunit.</text>
</comment>
<feature type="domain" description="Pirin N-terminal" evidence="4">
    <location>
        <begin position="31"/>
        <end position="136"/>
    </location>
</feature>
<dbReference type="KEGG" id="cmp:Cha6605_3387"/>
<evidence type="ECO:0000259" key="4">
    <source>
        <dbReference type="Pfam" id="PF02678"/>
    </source>
</evidence>
<dbReference type="RefSeq" id="WP_015160520.1">
    <property type="nucleotide sequence ID" value="NC_019697.1"/>
</dbReference>
<evidence type="ECO:0000313" key="6">
    <source>
        <dbReference type="EMBL" id="AFY94386.1"/>
    </source>
</evidence>
<reference evidence="6 7" key="1">
    <citation type="submission" date="2012-05" db="EMBL/GenBank/DDBJ databases">
        <title>Finished chromosome of genome of Chamaesiphon sp. PCC 6605.</title>
        <authorList>
            <consortium name="US DOE Joint Genome Institute"/>
            <person name="Gugger M."/>
            <person name="Coursin T."/>
            <person name="Rippka R."/>
            <person name="Tandeau De Marsac N."/>
            <person name="Huntemann M."/>
            <person name="Wei C.-L."/>
            <person name="Han J."/>
            <person name="Detter J.C."/>
            <person name="Han C."/>
            <person name="Tapia R."/>
            <person name="Chen A."/>
            <person name="Kyrpides N."/>
            <person name="Mavromatis K."/>
            <person name="Markowitz V."/>
            <person name="Szeto E."/>
            <person name="Ivanova N."/>
            <person name="Pagani I."/>
            <person name="Pati A."/>
            <person name="Goodwin L."/>
            <person name="Nordberg H.P."/>
            <person name="Cantor M.N."/>
            <person name="Hua S.X."/>
            <person name="Woyke T."/>
            <person name="Kerfeld C.A."/>
        </authorList>
    </citation>
    <scope>NUCLEOTIDE SEQUENCE [LARGE SCALE GENOMIC DNA]</scope>
    <source>
        <strain evidence="7">ATCC 27169 / PCC 6605</strain>
    </source>
</reference>
<dbReference type="eggNOG" id="COG1741">
    <property type="taxonomic scope" value="Bacteria"/>
</dbReference>
<dbReference type="EMBL" id="CP003600">
    <property type="protein sequence ID" value="AFY94386.1"/>
    <property type="molecule type" value="Genomic_DNA"/>
</dbReference>
<dbReference type="Pfam" id="PF05726">
    <property type="entry name" value="Pirin_C"/>
    <property type="match status" value="1"/>
</dbReference>
<dbReference type="InterPro" id="IPR012093">
    <property type="entry name" value="Pirin"/>
</dbReference>
<feature type="binding site" evidence="2">
    <location>
        <position position="70"/>
    </location>
    <ligand>
        <name>Fe cation</name>
        <dbReference type="ChEBI" id="CHEBI:24875"/>
    </ligand>
</feature>
<protein>
    <submittedName>
        <fullName evidence="6">Pirin-related protein</fullName>
    </submittedName>
</protein>
<dbReference type="CDD" id="cd02909">
    <property type="entry name" value="cupin_pirin_N"/>
    <property type="match status" value="1"/>
</dbReference>
<dbReference type="Gene3D" id="2.60.120.10">
    <property type="entry name" value="Jelly Rolls"/>
    <property type="match status" value="2"/>
</dbReference>
<dbReference type="PANTHER" id="PTHR13903:SF8">
    <property type="entry name" value="PIRIN"/>
    <property type="match status" value="1"/>
</dbReference>
<keyword evidence="2" id="KW-0408">Iron</keyword>
<keyword evidence="2" id="KW-0479">Metal-binding</keyword>
<evidence type="ECO:0000313" key="7">
    <source>
        <dbReference type="Proteomes" id="UP000010366"/>
    </source>
</evidence>
<dbReference type="InterPro" id="IPR008778">
    <property type="entry name" value="Pirin_C_dom"/>
</dbReference>
<feature type="binding site" evidence="2">
    <location>
        <position position="114"/>
    </location>
    <ligand>
        <name>Fe cation</name>
        <dbReference type="ChEBI" id="CHEBI:24875"/>
    </ligand>
</feature>
<dbReference type="AlphaFoldDB" id="K9UIY0"/>
<dbReference type="InterPro" id="IPR003829">
    <property type="entry name" value="Pirin_N_dom"/>
</dbReference>
<evidence type="ECO:0000256" key="2">
    <source>
        <dbReference type="PIRSR" id="PIRSR006232-1"/>
    </source>
</evidence>
<comment type="similarity">
    <text evidence="1 3">Belongs to the pirin family.</text>
</comment>
<evidence type="ECO:0000259" key="5">
    <source>
        <dbReference type="Pfam" id="PF05726"/>
    </source>
</evidence>
<dbReference type="PIRSF" id="PIRSF006232">
    <property type="entry name" value="Pirin"/>
    <property type="match status" value="1"/>
</dbReference>
<evidence type="ECO:0000256" key="3">
    <source>
        <dbReference type="RuleBase" id="RU003457"/>
    </source>
</evidence>
<organism evidence="6 7">
    <name type="scientific">Chamaesiphon minutus (strain ATCC 27169 / PCC 6605)</name>
    <dbReference type="NCBI Taxonomy" id="1173020"/>
    <lineage>
        <taxon>Bacteria</taxon>
        <taxon>Bacillati</taxon>
        <taxon>Cyanobacteriota</taxon>
        <taxon>Cyanophyceae</taxon>
        <taxon>Gomontiellales</taxon>
        <taxon>Chamaesiphonaceae</taxon>
        <taxon>Chamaesiphon</taxon>
    </lineage>
</organism>
<name>K9UIY0_CHAP6</name>
<dbReference type="SUPFAM" id="SSF51182">
    <property type="entry name" value="RmlC-like cupins"/>
    <property type="match status" value="1"/>
</dbReference>
<keyword evidence="7" id="KW-1185">Reference proteome</keyword>
<dbReference type="InterPro" id="IPR014710">
    <property type="entry name" value="RmlC-like_jellyroll"/>
</dbReference>
<gene>
    <name evidence="6" type="ORF">Cha6605_3387</name>
</gene>
<accession>K9UIY0</accession>
<dbReference type="InterPro" id="IPR011051">
    <property type="entry name" value="RmlC_Cupin_sf"/>
</dbReference>
<dbReference type="Pfam" id="PF02678">
    <property type="entry name" value="Pirin"/>
    <property type="match status" value="1"/>
</dbReference>
<feature type="binding site" evidence="2">
    <location>
        <position position="116"/>
    </location>
    <ligand>
        <name>Fe cation</name>
        <dbReference type="ChEBI" id="CHEBI:24875"/>
    </ligand>
</feature>
<dbReference type="PANTHER" id="PTHR13903">
    <property type="entry name" value="PIRIN-RELATED"/>
    <property type="match status" value="1"/>
</dbReference>